<dbReference type="SUPFAM" id="SSF48452">
    <property type="entry name" value="TPR-like"/>
    <property type="match status" value="1"/>
</dbReference>
<evidence type="ECO:0008006" key="6">
    <source>
        <dbReference type="Google" id="ProtNLM"/>
    </source>
</evidence>
<dbReference type="InterPro" id="IPR019734">
    <property type="entry name" value="TPR_rpt"/>
</dbReference>
<feature type="region of interest" description="Disordered" evidence="3">
    <location>
        <begin position="98"/>
        <end position="177"/>
    </location>
</feature>
<evidence type="ECO:0000256" key="2">
    <source>
        <dbReference type="ARBA" id="ARBA00038251"/>
    </source>
</evidence>
<feature type="compositionally biased region" description="Low complexity" evidence="3">
    <location>
        <begin position="122"/>
        <end position="140"/>
    </location>
</feature>
<feature type="region of interest" description="Disordered" evidence="3">
    <location>
        <begin position="749"/>
        <end position="816"/>
    </location>
</feature>
<name>A0AA38LSM1_9TREE</name>
<sequence>MSHLSSQSAVAPAAARPAKAAHYSSALSAALLHGAWADGHAGKDAKGYEVSWGELVRKWGKHTGGNTALVHHLRDISLLYLSAHSTVQTSSSGYITVSTPPISSAQSPPNTSGSHPVDGQHSSTSSADAGDSSQSGSGSSFIHIPHPHLRRHKSKPSFDATRAATNASGPSIGGSTVRQAEKAAFLSASDLDGDEGEGEEYWAEGSGWWNGVGMDQVEEVRDGIRGSETALKSGKLSEAEAQSAHLLLAYHHHAIGDHQMALTILEGVQWSLEAAAGANGGEAATLERIRGRCLQGMSYELLDPASPAALQCYISTIALLGTAFPSPTPSYLSTSSSIPAVRLAFEPNRELHRWLATSLCRAAIISSRQPNAIRQTHQILRTYHNYAASWPSSFRPNQRHRMLLLYLSALAAGYPVDNVNADSPYLLSGGETSLSARAVWRKEAEVAIRDGQRLLAQTTSFPRAGAINKPVRSFTSLCVALADRSPVLTMAVIDILWWSMTLTFQSQSVLRHLTRLLHRKDQDTDARRTFELYVQSVLKSRQTAQPEASLSLRDDPSDEAPEVPEHDDSKEATTSISGEEAQGIDSQKTEAESDGDEEFVEALLVGVRIISRDLGELAEGWRYACLAREVVSRLPRGGQAKRLRAEVEEVLGIVRMAMATIAQAINHLLTSCKLVPSSGEILYHLSYAQAEARSIDDATQSIHTSLELDSENVQAWHLLALLLTAKQDWEGARKACEAGIAIWEADEATDSATDEEDDEAPVPAVPELDASVESRDFATSPSRTTGPTTSSAAHSDPLLYPSGSLRPLAPAPPHKIPRSRRLHNVIRLRMTLNVITEKMQGAEVAMLRHQELFAFFSARSGEGRRQFGYGSGGMGTLPSMSTVGGLGGSYVSVLESDSPGDSVVNGESSFRYLLHPPTPVPPQGYTLETPPRITHSTASSSRGYSTPEGDGTDDDNAGMETLTRDFAEKGSIQEKDGRTSGSRKGLAKHLHVSGVKGMGMGRPSNLAQRDRTASASSVALSVAPTAKFSHYRGAGPNASSLRAPSAPPINASAPPHGRTPGESRILSSLWLMSAATFRRLGEMEQCLVAINEAEILDPENGDVWIQLGLYHSAGVPPNYPAAQSAYTKAVLLRPLHPAAIIHLSNLYLKTGQVDLAHSFLNQVTQDNGWDLPEAWLLLARACREQGREAREKECLMFALGLEETRGVRGWREAVDRWV</sequence>
<dbReference type="Gene3D" id="1.25.40.10">
    <property type="entry name" value="Tetratricopeptide repeat domain"/>
    <property type="match status" value="2"/>
</dbReference>
<dbReference type="Proteomes" id="UP001164286">
    <property type="component" value="Unassembled WGS sequence"/>
</dbReference>
<feature type="compositionally biased region" description="Low complexity" evidence="3">
    <location>
        <begin position="779"/>
        <end position="791"/>
    </location>
</feature>
<dbReference type="RefSeq" id="XP_052945639.1">
    <property type="nucleotide sequence ID" value="XM_053087042.1"/>
</dbReference>
<feature type="region of interest" description="Disordered" evidence="3">
    <location>
        <begin position="544"/>
        <end position="595"/>
    </location>
</feature>
<feature type="compositionally biased region" description="Acidic residues" evidence="3">
    <location>
        <begin position="749"/>
        <end position="760"/>
    </location>
</feature>
<dbReference type="Pfam" id="PF14559">
    <property type="entry name" value="TPR_19"/>
    <property type="match status" value="1"/>
</dbReference>
<feature type="region of interest" description="Disordered" evidence="3">
    <location>
        <begin position="915"/>
        <end position="987"/>
    </location>
</feature>
<dbReference type="EMBL" id="JAKWFO010000005">
    <property type="protein sequence ID" value="KAI9635862.1"/>
    <property type="molecule type" value="Genomic_DNA"/>
</dbReference>
<feature type="compositionally biased region" description="Polar residues" evidence="3">
    <location>
        <begin position="934"/>
        <end position="944"/>
    </location>
</feature>
<evidence type="ECO:0000256" key="3">
    <source>
        <dbReference type="SAM" id="MobiDB-lite"/>
    </source>
</evidence>
<dbReference type="AlphaFoldDB" id="A0AA38LSM1"/>
<proteinExistence type="inferred from homology"/>
<evidence type="ECO:0000313" key="5">
    <source>
        <dbReference type="Proteomes" id="UP001164286"/>
    </source>
</evidence>
<feature type="region of interest" description="Disordered" evidence="3">
    <location>
        <begin position="1029"/>
        <end position="1059"/>
    </location>
</feature>
<accession>A0AA38LSM1</accession>
<evidence type="ECO:0000256" key="1">
    <source>
        <dbReference type="ARBA" id="ARBA00002550"/>
    </source>
</evidence>
<dbReference type="PANTHER" id="PTHR23083:SF464">
    <property type="entry name" value="TETRATRICOPEPTIDE REPEAT DOMAIN 7, ISOFORM A"/>
    <property type="match status" value="1"/>
</dbReference>
<feature type="compositionally biased region" description="Polar residues" evidence="3">
    <location>
        <begin position="98"/>
        <end position="114"/>
    </location>
</feature>
<dbReference type="GeneID" id="77726243"/>
<dbReference type="SMART" id="SM00028">
    <property type="entry name" value="TPR"/>
    <property type="match status" value="4"/>
</dbReference>
<reference evidence="4" key="1">
    <citation type="journal article" date="2022" name="G3 (Bethesda)">
        <title>High quality genome of the basidiomycete yeast Dioszegia hungarica PDD-24b-2 isolated from cloud water.</title>
        <authorList>
            <person name="Jarrige D."/>
            <person name="Haridas S."/>
            <person name="Bleykasten-Grosshans C."/>
            <person name="Joly M."/>
            <person name="Nadalig T."/>
            <person name="Sancelme M."/>
            <person name="Vuilleumier S."/>
            <person name="Grigoriev I.V."/>
            <person name="Amato P."/>
            <person name="Bringel F."/>
        </authorList>
    </citation>
    <scope>NUCLEOTIDE SEQUENCE</scope>
    <source>
        <strain evidence="4">PDD-24b-2</strain>
    </source>
</reference>
<feature type="compositionally biased region" description="Basic and acidic residues" evidence="3">
    <location>
        <begin position="962"/>
        <end position="978"/>
    </location>
</feature>
<comment type="similarity">
    <text evidence="2">Belongs to the YPP1 family.</text>
</comment>
<dbReference type="InterPro" id="IPR011990">
    <property type="entry name" value="TPR-like_helical_dom_sf"/>
</dbReference>
<organism evidence="4 5">
    <name type="scientific">Dioszegia hungarica</name>
    <dbReference type="NCBI Taxonomy" id="4972"/>
    <lineage>
        <taxon>Eukaryota</taxon>
        <taxon>Fungi</taxon>
        <taxon>Dikarya</taxon>
        <taxon>Basidiomycota</taxon>
        <taxon>Agaricomycotina</taxon>
        <taxon>Tremellomycetes</taxon>
        <taxon>Tremellales</taxon>
        <taxon>Bulleribasidiaceae</taxon>
        <taxon>Dioszegia</taxon>
    </lineage>
</organism>
<comment type="caution">
    <text evidence="4">The sequence shown here is derived from an EMBL/GenBank/DDBJ whole genome shotgun (WGS) entry which is preliminary data.</text>
</comment>
<gene>
    <name evidence="4" type="ORF">MKK02DRAFT_25454</name>
</gene>
<protein>
    <recommendedName>
        <fullName evidence="6">TPR-like protein</fullName>
    </recommendedName>
</protein>
<feature type="compositionally biased region" description="Polar residues" evidence="3">
    <location>
        <begin position="163"/>
        <end position="177"/>
    </location>
</feature>
<dbReference type="PANTHER" id="PTHR23083">
    <property type="entry name" value="TETRATRICOPEPTIDE REPEAT PROTEIN, TPR"/>
    <property type="match status" value="1"/>
</dbReference>
<dbReference type="InterPro" id="IPR051722">
    <property type="entry name" value="Endocytosis_PI4K-reg_protein"/>
</dbReference>
<evidence type="ECO:0000313" key="4">
    <source>
        <dbReference type="EMBL" id="KAI9635862.1"/>
    </source>
</evidence>
<feature type="compositionally biased region" description="Basic residues" evidence="3">
    <location>
        <begin position="145"/>
        <end position="155"/>
    </location>
</feature>
<keyword evidence="5" id="KW-1185">Reference proteome</keyword>
<comment type="function">
    <text evidence="1">Involved in endocytosis.</text>
</comment>